<reference evidence="1 2" key="1">
    <citation type="journal article" date="2016" name="Sci. Rep.">
        <title>The Dendrobium catenatum Lindl. genome sequence provides insights into polysaccharide synthase, floral development and adaptive evolution.</title>
        <authorList>
            <person name="Zhang G.Q."/>
            <person name="Xu Q."/>
            <person name="Bian C."/>
            <person name="Tsai W.C."/>
            <person name="Yeh C.M."/>
            <person name="Liu K.W."/>
            <person name="Yoshida K."/>
            <person name="Zhang L.S."/>
            <person name="Chang S.B."/>
            <person name="Chen F."/>
            <person name="Shi Y."/>
            <person name="Su Y.Y."/>
            <person name="Zhang Y.Q."/>
            <person name="Chen L.J."/>
            <person name="Yin Y."/>
            <person name="Lin M."/>
            <person name="Huang H."/>
            <person name="Deng H."/>
            <person name="Wang Z.W."/>
            <person name="Zhu S.L."/>
            <person name="Zhao X."/>
            <person name="Deng C."/>
            <person name="Niu S.C."/>
            <person name="Huang J."/>
            <person name="Wang M."/>
            <person name="Liu G.H."/>
            <person name="Yang H.J."/>
            <person name="Xiao X.J."/>
            <person name="Hsiao Y.Y."/>
            <person name="Wu W.L."/>
            <person name="Chen Y.Y."/>
            <person name="Mitsuda N."/>
            <person name="Ohme-Takagi M."/>
            <person name="Luo Y.B."/>
            <person name="Van de Peer Y."/>
            <person name="Liu Z.J."/>
        </authorList>
    </citation>
    <scope>NUCLEOTIDE SEQUENCE [LARGE SCALE GENOMIC DNA]</scope>
    <source>
        <tissue evidence="1">The whole plant</tissue>
    </source>
</reference>
<dbReference type="EMBL" id="KZ503221">
    <property type="protein sequence ID" value="PKU67106.1"/>
    <property type="molecule type" value="Genomic_DNA"/>
</dbReference>
<protein>
    <submittedName>
        <fullName evidence="1">Uncharacterized protein</fullName>
    </submittedName>
</protein>
<accession>A0A2I0VUL3</accession>
<sequence>MMVRPATLYGADTTGKHANIVGFSGGKFWTVINGAVTGGFARRIVVNLSGAKYVVNSPTHVPPENPTV</sequence>
<keyword evidence="2" id="KW-1185">Reference proteome</keyword>
<organism evidence="1 2">
    <name type="scientific">Dendrobium catenatum</name>
    <dbReference type="NCBI Taxonomy" id="906689"/>
    <lineage>
        <taxon>Eukaryota</taxon>
        <taxon>Viridiplantae</taxon>
        <taxon>Streptophyta</taxon>
        <taxon>Embryophyta</taxon>
        <taxon>Tracheophyta</taxon>
        <taxon>Spermatophyta</taxon>
        <taxon>Magnoliopsida</taxon>
        <taxon>Liliopsida</taxon>
        <taxon>Asparagales</taxon>
        <taxon>Orchidaceae</taxon>
        <taxon>Epidendroideae</taxon>
        <taxon>Malaxideae</taxon>
        <taxon>Dendrobiinae</taxon>
        <taxon>Dendrobium</taxon>
    </lineage>
</organism>
<evidence type="ECO:0000313" key="1">
    <source>
        <dbReference type="EMBL" id="PKU67106.1"/>
    </source>
</evidence>
<proteinExistence type="predicted"/>
<evidence type="ECO:0000313" key="2">
    <source>
        <dbReference type="Proteomes" id="UP000233837"/>
    </source>
</evidence>
<dbReference type="Proteomes" id="UP000233837">
    <property type="component" value="Unassembled WGS sequence"/>
</dbReference>
<reference evidence="1 2" key="2">
    <citation type="journal article" date="2017" name="Nature">
        <title>The Apostasia genome and the evolution of orchids.</title>
        <authorList>
            <person name="Zhang G.Q."/>
            <person name="Liu K.W."/>
            <person name="Li Z."/>
            <person name="Lohaus R."/>
            <person name="Hsiao Y.Y."/>
            <person name="Niu S.C."/>
            <person name="Wang J.Y."/>
            <person name="Lin Y.C."/>
            <person name="Xu Q."/>
            <person name="Chen L.J."/>
            <person name="Yoshida K."/>
            <person name="Fujiwara S."/>
            <person name="Wang Z.W."/>
            <person name="Zhang Y.Q."/>
            <person name="Mitsuda N."/>
            <person name="Wang M."/>
            <person name="Liu G.H."/>
            <person name="Pecoraro L."/>
            <person name="Huang H.X."/>
            <person name="Xiao X.J."/>
            <person name="Lin M."/>
            <person name="Wu X.Y."/>
            <person name="Wu W.L."/>
            <person name="Chen Y.Y."/>
            <person name="Chang S.B."/>
            <person name="Sakamoto S."/>
            <person name="Ohme-Takagi M."/>
            <person name="Yagi M."/>
            <person name="Zeng S.J."/>
            <person name="Shen C.Y."/>
            <person name="Yeh C.M."/>
            <person name="Luo Y.B."/>
            <person name="Tsai W.C."/>
            <person name="Van de Peer Y."/>
            <person name="Liu Z.J."/>
        </authorList>
    </citation>
    <scope>NUCLEOTIDE SEQUENCE [LARGE SCALE GENOMIC DNA]</scope>
    <source>
        <tissue evidence="1">The whole plant</tissue>
    </source>
</reference>
<dbReference type="AlphaFoldDB" id="A0A2I0VUL3"/>
<gene>
    <name evidence="1" type="ORF">MA16_Dca008895</name>
</gene>
<name>A0A2I0VUL3_9ASPA</name>